<proteinExistence type="predicted"/>
<protein>
    <recommendedName>
        <fullName evidence="4">DUF4229 domain-containing protein</fullName>
    </recommendedName>
</protein>
<keyword evidence="1" id="KW-0812">Transmembrane</keyword>
<evidence type="ECO:0008006" key="4">
    <source>
        <dbReference type="Google" id="ProtNLM"/>
    </source>
</evidence>
<gene>
    <name evidence="2" type="ORF">GOEFS_041_00440</name>
</gene>
<dbReference type="STRING" id="1077974.GOEFS_041_00440"/>
<reference evidence="2 3" key="1">
    <citation type="submission" date="2011-12" db="EMBL/GenBank/DDBJ databases">
        <title>Whole genome shotgun sequence of Gordonia effusa NBRC 100432.</title>
        <authorList>
            <person name="Yoshida I."/>
            <person name="Takarada H."/>
            <person name="Hosoyama A."/>
            <person name="Tsuchikane K."/>
            <person name="Katsumata H."/>
            <person name="Yamazaki S."/>
            <person name="Fujita N."/>
        </authorList>
    </citation>
    <scope>NUCLEOTIDE SEQUENCE [LARGE SCALE GENOMIC DNA]</scope>
    <source>
        <strain evidence="2 3">NBRC 100432</strain>
    </source>
</reference>
<dbReference type="Pfam" id="PF14012">
    <property type="entry name" value="DUF4229"/>
    <property type="match status" value="1"/>
</dbReference>
<dbReference type="AlphaFoldDB" id="H0QYI9"/>
<evidence type="ECO:0000256" key="1">
    <source>
        <dbReference type="SAM" id="Phobius"/>
    </source>
</evidence>
<keyword evidence="1" id="KW-0472">Membrane</keyword>
<name>H0QYI9_9ACTN</name>
<feature type="transmembrane region" description="Helical" evidence="1">
    <location>
        <begin position="50"/>
        <end position="71"/>
    </location>
</feature>
<dbReference type="RefSeq" id="WP_007317227.1">
    <property type="nucleotide sequence ID" value="NZ_BAEH01000041.1"/>
</dbReference>
<dbReference type="Proteomes" id="UP000035034">
    <property type="component" value="Unassembled WGS sequence"/>
</dbReference>
<keyword evidence="3" id="KW-1185">Reference proteome</keyword>
<sequence>MSSAKTVSDEPAPSVATMIGSLVLYTLARIALVIVIATVIFFVGRIFVEVPVIVAAMFGILIALPLGMFLFKPLRLRVNAQVAAIDADRQKRRDELQSRLRGSK</sequence>
<accession>H0QYI9</accession>
<feature type="transmembrane region" description="Helical" evidence="1">
    <location>
        <begin position="22"/>
        <end position="44"/>
    </location>
</feature>
<organism evidence="2 3">
    <name type="scientific">Gordonia effusa NBRC 100432</name>
    <dbReference type="NCBI Taxonomy" id="1077974"/>
    <lineage>
        <taxon>Bacteria</taxon>
        <taxon>Bacillati</taxon>
        <taxon>Actinomycetota</taxon>
        <taxon>Actinomycetes</taxon>
        <taxon>Mycobacteriales</taxon>
        <taxon>Gordoniaceae</taxon>
        <taxon>Gordonia</taxon>
    </lineage>
</organism>
<dbReference type="eggNOG" id="ENOG50348SE">
    <property type="taxonomic scope" value="Bacteria"/>
</dbReference>
<keyword evidence="1" id="KW-1133">Transmembrane helix</keyword>
<dbReference type="InterPro" id="IPR025323">
    <property type="entry name" value="DUF4229"/>
</dbReference>
<evidence type="ECO:0000313" key="2">
    <source>
        <dbReference type="EMBL" id="GAB17890.1"/>
    </source>
</evidence>
<evidence type="ECO:0000313" key="3">
    <source>
        <dbReference type="Proteomes" id="UP000035034"/>
    </source>
</evidence>
<comment type="caution">
    <text evidence="2">The sequence shown here is derived from an EMBL/GenBank/DDBJ whole genome shotgun (WGS) entry which is preliminary data.</text>
</comment>
<dbReference type="EMBL" id="BAEH01000041">
    <property type="protein sequence ID" value="GAB17890.1"/>
    <property type="molecule type" value="Genomic_DNA"/>
</dbReference>